<protein>
    <submittedName>
        <fullName evidence="2">Uncharacterized protein</fullName>
    </submittedName>
</protein>
<feature type="transmembrane region" description="Helical" evidence="1">
    <location>
        <begin position="49"/>
        <end position="69"/>
    </location>
</feature>
<sequence length="123" mass="13253">MIRNAFVAILPVALVAAPALQVVAMGTLLMTSAAVHSRVWPWRTEAANVADLIMSCFFVVVMLGAAPLLDLGRTETEWTLGILLCIAVLGPLLVGVCAIAYAVYWRLLFLVLLLFLLLLFAVA</sequence>
<evidence type="ECO:0000313" key="3">
    <source>
        <dbReference type="Proteomes" id="UP000626109"/>
    </source>
</evidence>
<name>A0A813LQ41_POLGL</name>
<keyword evidence="1" id="KW-0812">Transmembrane</keyword>
<feature type="transmembrane region" description="Helical" evidence="1">
    <location>
        <begin position="81"/>
        <end position="101"/>
    </location>
</feature>
<accession>A0A813LQ41</accession>
<reference evidence="2" key="1">
    <citation type="submission" date="2021-02" db="EMBL/GenBank/DDBJ databases">
        <authorList>
            <person name="Dougan E. K."/>
            <person name="Rhodes N."/>
            <person name="Thang M."/>
            <person name="Chan C."/>
        </authorList>
    </citation>
    <scope>NUCLEOTIDE SEQUENCE</scope>
</reference>
<proteinExistence type="predicted"/>
<dbReference type="Proteomes" id="UP000626109">
    <property type="component" value="Unassembled WGS sequence"/>
</dbReference>
<feature type="transmembrane region" description="Helical" evidence="1">
    <location>
        <begin position="107"/>
        <end position="122"/>
    </location>
</feature>
<keyword evidence="1" id="KW-1133">Transmembrane helix</keyword>
<dbReference type="AlphaFoldDB" id="A0A813LQ41"/>
<keyword evidence="1" id="KW-0472">Membrane</keyword>
<comment type="caution">
    <text evidence="2">The sequence shown here is derived from an EMBL/GenBank/DDBJ whole genome shotgun (WGS) entry which is preliminary data.</text>
</comment>
<evidence type="ECO:0000313" key="2">
    <source>
        <dbReference type="EMBL" id="CAE8729361.1"/>
    </source>
</evidence>
<dbReference type="EMBL" id="CAJNNW010035693">
    <property type="protein sequence ID" value="CAE8729361.1"/>
    <property type="molecule type" value="Genomic_DNA"/>
</dbReference>
<evidence type="ECO:0000256" key="1">
    <source>
        <dbReference type="SAM" id="Phobius"/>
    </source>
</evidence>
<gene>
    <name evidence="2" type="ORF">PGLA2088_LOCUS45390</name>
</gene>
<organism evidence="2 3">
    <name type="scientific">Polarella glacialis</name>
    <name type="common">Dinoflagellate</name>
    <dbReference type="NCBI Taxonomy" id="89957"/>
    <lineage>
        <taxon>Eukaryota</taxon>
        <taxon>Sar</taxon>
        <taxon>Alveolata</taxon>
        <taxon>Dinophyceae</taxon>
        <taxon>Suessiales</taxon>
        <taxon>Suessiaceae</taxon>
        <taxon>Polarella</taxon>
    </lineage>
</organism>